<comment type="subcellular location">
    <subcellularLocation>
        <location evidence="1">Membrane</location>
        <topology evidence="1">Multi-pass membrane protein</topology>
    </subcellularLocation>
</comment>
<dbReference type="KEGG" id="pcq:PcP3B5_28610"/>
<evidence type="ECO:0000313" key="9">
    <source>
        <dbReference type="EMBL" id="ANI15051.1"/>
    </source>
</evidence>
<dbReference type="PIRSF" id="PIRSF002744">
    <property type="entry name" value="Pur-cyt_permease"/>
    <property type="match status" value="1"/>
</dbReference>
<feature type="transmembrane region" description="Helical" evidence="8">
    <location>
        <begin position="348"/>
        <end position="368"/>
    </location>
</feature>
<dbReference type="GeneID" id="72995953"/>
<dbReference type="Proteomes" id="UP001220662">
    <property type="component" value="Unassembled WGS sequence"/>
</dbReference>
<evidence type="ECO:0000256" key="7">
    <source>
        <dbReference type="PIRNR" id="PIRNR002744"/>
    </source>
</evidence>
<evidence type="ECO:0000256" key="3">
    <source>
        <dbReference type="ARBA" id="ARBA00022448"/>
    </source>
</evidence>
<feature type="transmembrane region" description="Helical" evidence="8">
    <location>
        <begin position="90"/>
        <end position="112"/>
    </location>
</feature>
<gene>
    <name evidence="9" type="ORF">A9C11_14110</name>
    <name evidence="10" type="ORF">P3W55_09955</name>
</gene>
<keyword evidence="4 8" id="KW-0812">Transmembrane</keyword>
<dbReference type="GO" id="GO:0022857">
    <property type="term" value="F:transmembrane transporter activity"/>
    <property type="evidence" value="ECO:0007669"/>
    <property type="project" value="InterPro"/>
</dbReference>
<name>A0A127MSK8_9PSED</name>
<dbReference type="EMBL" id="JARJLR010000184">
    <property type="protein sequence ID" value="MDF3842034.1"/>
    <property type="molecule type" value="Genomic_DNA"/>
</dbReference>
<proteinExistence type="inferred from homology"/>
<evidence type="ECO:0000313" key="10">
    <source>
        <dbReference type="EMBL" id="MDF3842034.1"/>
    </source>
</evidence>
<feature type="transmembrane region" description="Helical" evidence="8">
    <location>
        <begin position="24"/>
        <end position="46"/>
    </location>
</feature>
<dbReference type="GO" id="GO:0005886">
    <property type="term" value="C:plasma membrane"/>
    <property type="evidence" value="ECO:0007669"/>
    <property type="project" value="TreeGrafter"/>
</dbReference>
<dbReference type="PANTHER" id="PTHR31806">
    <property type="entry name" value="PURINE-CYTOSINE PERMEASE FCY2-RELATED"/>
    <property type="match status" value="1"/>
</dbReference>
<feature type="transmembrane region" description="Helical" evidence="8">
    <location>
        <begin position="132"/>
        <end position="148"/>
    </location>
</feature>
<accession>A0A127MSK8</accession>
<feature type="transmembrane region" description="Helical" evidence="8">
    <location>
        <begin position="52"/>
        <end position="70"/>
    </location>
</feature>
<feature type="transmembrane region" description="Helical" evidence="8">
    <location>
        <begin position="234"/>
        <end position="256"/>
    </location>
</feature>
<reference evidence="10" key="2">
    <citation type="submission" date="2023-03" db="EMBL/GenBank/DDBJ databases">
        <title>Draft assemblies of triclosan tolerant bacteria isolated from returned activated sludge.</title>
        <authorList>
            <person name="Van Hamelsveld S."/>
        </authorList>
    </citation>
    <scope>NUCLEOTIDE SEQUENCE</scope>
    <source>
        <strain evidence="10">GW210015_S63</strain>
    </source>
</reference>
<evidence type="ECO:0000256" key="5">
    <source>
        <dbReference type="ARBA" id="ARBA00022989"/>
    </source>
</evidence>
<dbReference type="InterPro" id="IPR026030">
    <property type="entry name" value="Pur-cyt_permease_Fcy2/21/22"/>
</dbReference>
<evidence type="ECO:0000256" key="2">
    <source>
        <dbReference type="ARBA" id="ARBA00008974"/>
    </source>
</evidence>
<feature type="transmembrane region" description="Helical" evidence="8">
    <location>
        <begin position="155"/>
        <end position="172"/>
    </location>
</feature>
<keyword evidence="6 7" id="KW-0472">Membrane</keyword>
<dbReference type="Pfam" id="PF02133">
    <property type="entry name" value="Transp_cyt_pur"/>
    <property type="match status" value="1"/>
</dbReference>
<dbReference type="RefSeq" id="WP_061561601.1">
    <property type="nucleotide sequence ID" value="NZ_CP014158.1"/>
</dbReference>
<evidence type="ECO:0000256" key="1">
    <source>
        <dbReference type="ARBA" id="ARBA00004141"/>
    </source>
</evidence>
<dbReference type="STRING" id="53408.A9C11_14110"/>
<feature type="transmembrane region" description="Helical" evidence="8">
    <location>
        <begin position="276"/>
        <end position="294"/>
    </location>
</feature>
<dbReference type="Proteomes" id="UP000077748">
    <property type="component" value="Chromosome"/>
</dbReference>
<protein>
    <submittedName>
        <fullName evidence="9 10">Permease</fullName>
    </submittedName>
</protein>
<keyword evidence="3 7" id="KW-0813">Transport</keyword>
<dbReference type="Gene3D" id="1.10.4160.10">
    <property type="entry name" value="Hydantoin permease"/>
    <property type="match status" value="1"/>
</dbReference>
<sequence length="468" mass="51182">MEIENRSVEFIPENERYGSAKRLFTIWCSANMQVTTMVIGALGVVAGLDLGWTFIGLILGNLIGSIFMAAHSAQGPHLGIPQMIQSRAQFGVIGAGLPLAIVVLAYILFTAANGVVMRDSIKAVVPVSDNNAIILFGVLTLVVGFVGYELIHRIGAWMSAISSIVFALAAYAVLQRGLPDGVWMLSAGTFKFATFCLVVTQAASWTLGFGPYVADYSRYLPTSISTRSTFWYSYLGIVVGSTLLMLLGAVMAATAMDVTTDPGSAIAKLFPGYEHLAYYVIIIGVLEWNVMNLYSSYMSTTTIFTGFNGTSRISLLTKFIIMAVVATIVTWIAIAAQYNFSAYFSDILIGQVYVLVPWSAINLADYYLIRKGRYSVAAMYDVNGIYGKVNWNTLLIYAFTIVVQIPFMELSFYKGPIDHIVGTDISWLPALIIPSVLYYLVNRHKKLHLMPFENTHSSTATITSLNSA</sequence>
<reference evidence="9 11" key="1">
    <citation type="submission" date="2016-05" db="EMBL/GenBank/DDBJ databases">
        <title>Genome Sequence of Pseudomonas citronellolis Strain SJTE-3, an Estrogens and Persistent Organic Pollutants degradation strain.</title>
        <authorList>
            <person name="Liang R."/>
        </authorList>
    </citation>
    <scope>NUCLEOTIDE SEQUENCE [LARGE SCALE GENOMIC DNA]</scope>
    <source>
        <strain evidence="9 11">SJTE-3</strain>
    </source>
</reference>
<feature type="transmembrane region" description="Helical" evidence="8">
    <location>
        <begin position="420"/>
        <end position="441"/>
    </location>
</feature>
<dbReference type="InterPro" id="IPR001248">
    <property type="entry name" value="Pur-cyt_permease"/>
</dbReference>
<feature type="transmembrane region" description="Helical" evidence="8">
    <location>
        <begin position="192"/>
        <end position="214"/>
    </location>
</feature>
<feature type="transmembrane region" description="Helical" evidence="8">
    <location>
        <begin position="315"/>
        <end position="336"/>
    </location>
</feature>
<evidence type="ECO:0000256" key="6">
    <source>
        <dbReference type="ARBA" id="ARBA00023136"/>
    </source>
</evidence>
<evidence type="ECO:0000313" key="11">
    <source>
        <dbReference type="Proteomes" id="UP000077748"/>
    </source>
</evidence>
<keyword evidence="5 8" id="KW-1133">Transmembrane helix</keyword>
<dbReference type="AlphaFoldDB" id="A0A127MSK8"/>
<evidence type="ECO:0000256" key="4">
    <source>
        <dbReference type="ARBA" id="ARBA00022692"/>
    </source>
</evidence>
<dbReference type="CDD" id="cd11484">
    <property type="entry name" value="SLC-NCS1sbd_CobB-like"/>
    <property type="match status" value="1"/>
</dbReference>
<feature type="transmembrane region" description="Helical" evidence="8">
    <location>
        <begin position="389"/>
        <end position="408"/>
    </location>
</feature>
<comment type="similarity">
    <text evidence="2 7">Belongs to the purine-cytosine permease (2.A.39) family.</text>
</comment>
<organism evidence="9 11">
    <name type="scientific">Pseudomonas citronellolis</name>
    <dbReference type="NCBI Taxonomy" id="53408"/>
    <lineage>
        <taxon>Bacteria</taxon>
        <taxon>Pseudomonadati</taxon>
        <taxon>Pseudomonadota</taxon>
        <taxon>Gammaproteobacteria</taxon>
        <taxon>Pseudomonadales</taxon>
        <taxon>Pseudomonadaceae</taxon>
        <taxon>Pseudomonas</taxon>
    </lineage>
</organism>
<evidence type="ECO:0000256" key="8">
    <source>
        <dbReference type="SAM" id="Phobius"/>
    </source>
</evidence>
<dbReference type="PANTHER" id="PTHR31806:SF1">
    <property type="entry name" value="PURINE-CYTOSINE PERMEASE FCY2-RELATED"/>
    <property type="match status" value="1"/>
</dbReference>
<dbReference type="EMBL" id="CP015878">
    <property type="protein sequence ID" value="ANI15051.1"/>
    <property type="molecule type" value="Genomic_DNA"/>
</dbReference>